<feature type="compositionally biased region" description="Low complexity" evidence="1">
    <location>
        <begin position="59"/>
        <end position="70"/>
    </location>
</feature>
<dbReference type="EMBL" id="MLAK01000549">
    <property type="protein sequence ID" value="OHT13074.1"/>
    <property type="molecule type" value="Genomic_DNA"/>
</dbReference>
<dbReference type="Proteomes" id="UP000179807">
    <property type="component" value="Unassembled WGS sequence"/>
</dbReference>
<evidence type="ECO:0000313" key="3">
    <source>
        <dbReference type="Proteomes" id="UP000179807"/>
    </source>
</evidence>
<feature type="compositionally biased region" description="Low complexity" evidence="1">
    <location>
        <begin position="99"/>
        <end position="129"/>
    </location>
</feature>
<reference evidence="2" key="1">
    <citation type="submission" date="2016-10" db="EMBL/GenBank/DDBJ databases">
        <authorList>
            <person name="Benchimol M."/>
            <person name="Almeida L.G."/>
            <person name="Vasconcelos A.T."/>
            <person name="Perreira-Neves A."/>
            <person name="Rosa I.A."/>
            <person name="Tasca T."/>
            <person name="Bogo M.R."/>
            <person name="de Souza W."/>
        </authorList>
    </citation>
    <scope>NUCLEOTIDE SEQUENCE [LARGE SCALE GENOMIC DNA]</scope>
    <source>
        <strain evidence="2">K</strain>
    </source>
</reference>
<sequence length="395" mass="43962">MKKKAIVFSSDSETDSGQMQVIPKAASSKPVLESDDSSYYSSSSSSSSIVRVARQPVHPSRQGIQPQRGRPSPRPTPPPNIRNSRPSPPPNRQKPVKPPQRQQIEASSSSSSSTESYSSSSSKNVKLSPKPAPVHPPKKKENSKPEEKEDHLIIKNPQQKSDNSDDAIFEAYPNESNSPGNMQEIPENTLVDEEPRRFPLSESMRTFSVSRKKKSSIKGTSYIYTFSRNDQAILYSKCNSRHPKGKFPITTNPKVSMKSQGEYTLIANNGSRHFDIKSQNGHVMSFTIDIPTGVVKLPVMKITVDESFDFTPKNLKSKRPTLSRNGFWFLDFHSKFTLTSEKNAIFIEDGPDGENEDLVIVRKIAKNRLEIDVNLAASDIIIFGIGLALFLGKLK</sequence>
<feature type="compositionally biased region" description="Low complexity" evidence="1">
    <location>
        <begin position="37"/>
        <end position="48"/>
    </location>
</feature>
<protein>
    <recommendedName>
        <fullName evidence="4">Tubby C-terminal domain-containing protein</fullName>
    </recommendedName>
</protein>
<feature type="compositionally biased region" description="Basic and acidic residues" evidence="1">
    <location>
        <begin position="139"/>
        <end position="153"/>
    </location>
</feature>
<proteinExistence type="predicted"/>
<accession>A0A1J4KPN9</accession>
<feature type="compositionally biased region" description="Polar residues" evidence="1">
    <location>
        <begin position="9"/>
        <end position="19"/>
    </location>
</feature>
<evidence type="ECO:0008006" key="4">
    <source>
        <dbReference type="Google" id="ProtNLM"/>
    </source>
</evidence>
<organism evidence="2 3">
    <name type="scientific">Tritrichomonas foetus</name>
    <dbReference type="NCBI Taxonomy" id="1144522"/>
    <lineage>
        <taxon>Eukaryota</taxon>
        <taxon>Metamonada</taxon>
        <taxon>Parabasalia</taxon>
        <taxon>Tritrichomonadida</taxon>
        <taxon>Tritrichomonadidae</taxon>
        <taxon>Tritrichomonas</taxon>
    </lineage>
</organism>
<feature type="region of interest" description="Disordered" evidence="1">
    <location>
        <begin position="1"/>
        <end position="185"/>
    </location>
</feature>
<dbReference type="GeneID" id="94826042"/>
<evidence type="ECO:0000256" key="1">
    <source>
        <dbReference type="SAM" id="MobiDB-lite"/>
    </source>
</evidence>
<dbReference type="RefSeq" id="XP_068366210.1">
    <property type="nucleotide sequence ID" value="XM_068491338.1"/>
</dbReference>
<dbReference type="VEuPathDB" id="TrichDB:TRFO_03505"/>
<keyword evidence="3" id="KW-1185">Reference proteome</keyword>
<feature type="compositionally biased region" description="Pro residues" evidence="1">
    <location>
        <begin position="72"/>
        <end position="98"/>
    </location>
</feature>
<gene>
    <name evidence="2" type="ORF">TRFO_03505</name>
</gene>
<name>A0A1J4KPN9_9EUKA</name>
<comment type="caution">
    <text evidence="2">The sequence shown here is derived from an EMBL/GenBank/DDBJ whole genome shotgun (WGS) entry which is preliminary data.</text>
</comment>
<evidence type="ECO:0000313" key="2">
    <source>
        <dbReference type="EMBL" id="OHT13074.1"/>
    </source>
</evidence>
<dbReference type="AlphaFoldDB" id="A0A1J4KPN9"/>